<accession>A0ABW3NTX6</accession>
<dbReference type="InterPro" id="IPR047794">
    <property type="entry name" value="C45_proenzyme-like"/>
</dbReference>
<dbReference type="InterPro" id="IPR047803">
    <property type="entry name" value="DCD1A/B-like"/>
</dbReference>
<dbReference type="PANTHER" id="PTHR35190:SF2">
    <property type="entry name" value="PROTEIN DCD1B"/>
    <property type="match status" value="1"/>
</dbReference>
<keyword evidence="2" id="KW-0808">Transferase</keyword>
<keyword evidence="3" id="KW-1185">Reference proteome</keyword>
<evidence type="ECO:0000313" key="3">
    <source>
        <dbReference type="Proteomes" id="UP001597131"/>
    </source>
</evidence>
<comment type="caution">
    <text evidence="2">The sequence shown here is derived from an EMBL/GenBank/DDBJ whole genome shotgun (WGS) entry which is preliminary data.</text>
</comment>
<proteinExistence type="predicted"/>
<dbReference type="Pfam" id="PF03417">
    <property type="entry name" value="AAT"/>
    <property type="match status" value="1"/>
</dbReference>
<evidence type="ECO:0000313" key="2">
    <source>
        <dbReference type="EMBL" id="MFD1095967.1"/>
    </source>
</evidence>
<dbReference type="EMBL" id="JBHTLI010000001">
    <property type="protein sequence ID" value="MFD1095967.1"/>
    <property type="molecule type" value="Genomic_DNA"/>
</dbReference>
<dbReference type="InterPro" id="IPR011990">
    <property type="entry name" value="TPR-like_helical_dom_sf"/>
</dbReference>
<keyword evidence="2" id="KW-0012">Acyltransferase</keyword>
<reference evidence="3" key="1">
    <citation type="journal article" date="2019" name="Int. J. Syst. Evol. Microbiol.">
        <title>The Global Catalogue of Microorganisms (GCM) 10K type strain sequencing project: providing services to taxonomists for standard genome sequencing and annotation.</title>
        <authorList>
            <consortium name="The Broad Institute Genomics Platform"/>
            <consortium name="The Broad Institute Genome Sequencing Center for Infectious Disease"/>
            <person name="Wu L."/>
            <person name="Ma J."/>
        </authorList>
    </citation>
    <scope>NUCLEOTIDE SEQUENCE [LARGE SCALE GENOMIC DNA]</scope>
    <source>
        <strain evidence="3">CCUG 64793</strain>
    </source>
</reference>
<evidence type="ECO:0000259" key="1">
    <source>
        <dbReference type="Pfam" id="PF03417"/>
    </source>
</evidence>
<dbReference type="Gene3D" id="3.60.60.10">
    <property type="entry name" value="Penicillin V Acylase, Chain A"/>
    <property type="match status" value="1"/>
</dbReference>
<dbReference type="NCBIfam" id="NF040521">
    <property type="entry name" value="C45_proenzyme"/>
    <property type="match status" value="1"/>
</dbReference>
<organism evidence="2 3">
    <name type="scientific">Salegentibacter chungangensis</name>
    <dbReference type="NCBI Taxonomy" id="1335724"/>
    <lineage>
        <taxon>Bacteria</taxon>
        <taxon>Pseudomonadati</taxon>
        <taxon>Bacteroidota</taxon>
        <taxon>Flavobacteriia</taxon>
        <taxon>Flavobacteriales</taxon>
        <taxon>Flavobacteriaceae</taxon>
        <taxon>Salegentibacter</taxon>
    </lineage>
</organism>
<gene>
    <name evidence="2" type="ORF">ACFQ3Q_09415</name>
</gene>
<dbReference type="InterPro" id="IPR005079">
    <property type="entry name" value="Peptidase_C45_hydrolase"/>
</dbReference>
<dbReference type="PROSITE" id="PS51257">
    <property type="entry name" value="PROKAR_LIPOPROTEIN"/>
    <property type="match status" value="1"/>
</dbReference>
<feature type="domain" description="Peptidase C45 hydrolase" evidence="1">
    <location>
        <begin position="186"/>
        <end position="416"/>
    </location>
</feature>
<sequence>MKRPFNYIILIFILLFTSCGIKRSMQQRPDISGIEEIDTARTKIGQDHYILGANSLHKNKYGVWELYVEGNALERGVATGSLTRDLIHKQENAFMGKIEELVPSDSYRNFLKKTVSWFNRKLYLHVPEEYKQEIYGVSRFGLEKYDDFAPAYIRMLYFHGAHDIGHALQDLMLVGCTSFAAWNEQTEDGQLLLGRNFDFYAGDKFAEDKIAEFVNPEKGHKFMMYTWGGMIGTVSGMNAKGLTVTINAGKSKMPLIAKTPISLVAREILQYAGNTEEAIAIARKREVFVSEAIMVGSAVERKAILIEVSPHNFGVYEVENSNRMVCSNHFQSEAYSGDKRNQRTIKESHTAYRFKRMQQLLDNKGQLNPEKAAEILRNRKGIDERLIGYGNEKAINQLLAHHGIIFKPEEKKVWVSANPYQLGAFVAYDLDTVFKGFEGGQGQNPVFDREEVIPADDFIYSDKFRDYEEFRKLSQEINTNLNKEEPVSEEKIERLKKLNPYYWKAYMMAGRYYYNKEEYKKAVINFKQARKREVTTLPDEQYLDKMIRKSYRKMH</sequence>
<dbReference type="SUPFAM" id="SSF48452">
    <property type="entry name" value="TPR-like"/>
    <property type="match status" value="1"/>
</dbReference>
<name>A0ABW3NTX6_9FLAO</name>
<dbReference type="Proteomes" id="UP001597131">
    <property type="component" value="Unassembled WGS sequence"/>
</dbReference>
<protein>
    <submittedName>
        <fullName evidence="2">C45 family autoproteolytic acyltransferase/hydrolase</fullName>
    </submittedName>
</protein>
<dbReference type="RefSeq" id="WP_380745124.1">
    <property type="nucleotide sequence ID" value="NZ_JBHTLI010000001.1"/>
</dbReference>
<dbReference type="PANTHER" id="PTHR35190">
    <property type="entry name" value="PROTEIN DCD1B"/>
    <property type="match status" value="1"/>
</dbReference>
<dbReference type="GO" id="GO:0016746">
    <property type="term" value="F:acyltransferase activity"/>
    <property type="evidence" value="ECO:0007669"/>
    <property type="project" value="UniProtKB-KW"/>
</dbReference>